<keyword evidence="8 10" id="KW-0539">Nucleus</keyword>
<dbReference type="InterPro" id="IPR025792">
    <property type="entry name" value="tRNA_Gua_MeTrfase_euk"/>
</dbReference>
<dbReference type="EMBL" id="ML995811">
    <property type="protein sequence ID" value="KAF2773344.1"/>
    <property type="molecule type" value="Genomic_DNA"/>
</dbReference>
<comment type="function">
    <text evidence="10">Specifically methylates the N1 position of guanosine-37 in various cytoplasmic and mitochondrial tRNAs. Methylation is not dependent on the nature of the nucleoside 5' of the target nucleoside. This is the first step in the biosynthesis of wybutosine (yW), a modified base adjacent to the anticodon of tRNAs and required for accurate decoding.</text>
</comment>
<accession>A0A6G1LMF3</accession>
<dbReference type="GO" id="GO:0005759">
    <property type="term" value="C:mitochondrial matrix"/>
    <property type="evidence" value="ECO:0007669"/>
    <property type="project" value="UniProtKB-SubCell"/>
</dbReference>
<gene>
    <name evidence="10" type="primary">TRM5</name>
    <name evidence="12" type="ORF">EJ03DRAFT_129601</name>
</gene>
<dbReference type="GO" id="GO:0005634">
    <property type="term" value="C:nucleus"/>
    <property type="evidence" value="ECO:0007669"/>
    <property type="project" value="UniProtKB-SubCell"/>
</dbReference>
<dbReference type="GO" id="GO:0002939">
    <property type="term" value="P:tRNA N1-guanine methylation"/>
    <property type="evidence" value="ECO:0007669"/>
    <property type="project" value="TreeGrafter"/>
</dbReference>
<dbReference type="Gene3D" id="3.30.300.110">
    <property type="entry name" value="Met-10+ protein-like domains"/>
    <property type="match status" value="1"/>
</dbReference>
<dbReference type="AlphaFoldDB" id="A0A6G1LMF3"/>
<evidence type="ECO:0000256" key="10">
    <source>
        <dbReference type="HAMAP-Rule" id="MF_03152"/>
    </source>
</evidence>
<dbReference type="FunFam" id="3.30.300.110:FF:000001">
    <property type="entry name" value="tRNA (guanine(37)-N1)-methyltransferase"/>
    <property type="match status" value="1"/>
</dbReference>
<dbReference type="Pfam" id="PF25133">
    <property type="entry name" value="TYW2_N_2"/>
    <property type="match status" value="1"/>
</dbReference>
<feature type="binding site" evidence="10">
    <location>
        <begin position="310"/>
        <end position="311"/>
    </location>
    <ligand>
        <name>S-adenosyl-L-methionine</name>
        <dbReference type="ChEBI" id="CHEBI:59789"/>
    </ligand>
</feature>
<dbReference type="GO" id="GO:0052906">
    <property type="term" value="F:tRNA (guanine(37)-N1)-methyltransferase activity"/>
    <property type="evidence" value="ECO:0007669"/>
    <property type="project" value="UniProtKB-UniRule"/>
</dbReference>
<dbReference type="Pfam" id="PF02475">
    <property type="entry name" value="TRM5-TYW2_MTfase"/>
    <property type="match status" value="1"/>
</dbReference>
<dbReference type="Proteomes" id="UP000799436">
    <property type="component" value="Unassembled WGS sequence"/>
</dbReference>
<evidence type="ECO:0000259" key="11">
    <source>
        <dbReference type="PROSITE" id="PS51684"/>
    </source>
</evidence>
<evidence type="ECO:0000256" key="8">
    <source>
        <dbReference type="ARBA" id="ARBA00023242"/>
    </source>
</evidence>
<keyword evidence="2 10" id="KW-0963">Cytoplasm</keyword>
<dbReference type="HAMAP" id="MF_03152">
    <property type="entry name" value="TRM5"/>
    <property type="match status" value="1"/>
</dbReference>
<keyword evidence="4 10" id="KW-0808">Transferase</keyword>
<keyword evidence="6 10" id="KW-0819">tRNA processing</keyword>
<keyword evidence="13" id="KW-1185">Reference proteome</keyword>
<evidence type="ECO:0000256" key="9">
    <source>
        <dbReference type="ARBA" id="ARBA00047783"/>
    </source>
</evidence>
<evidence type="ECO:0000256" key="1">
    <source>
        <dbReference type="ARBA" id="ARBA00009775"/>
    </source>
</evidence>
<dbReference type="InterPro" id="IPR056744">
    <property type="entry name" value="TRM5/TYW2-like_N"/>
</dbReference>
<name>A0A6G1LMF3_9PEZI</name>
<evidence type="ECO:0000256" key="6">
    <source>
        <dbReference type="ARBA" id="ARBA00022694"/>
    </source>
</evidence>
<keyword evidence="3 10" id="KW-0489">Methyltransferase</keyword>
<proteinExistence type="inferred from homology"/>
<protein>
    <recommendedName>
        <fullName evidence="10">tRNA (guanine(37)-N1)-methyltransferase</fullName>
        <ecNumber evidence="10">2.1.1.228</ecNumber>
    </recommendedName>
    <alternativeName>
        <fullName evidence="10">M1G-methyltransferase</fullName>
    </alternativeName>
    <alternativeName>
        <fullName evidence="10">tRNA [GM37] methyltransferase</fullName>
    </alternativeName>
    <alternativeName>
        <fullName evidence="10">tRNA methyltransferase 5</fullName>
    </alternativeName>
</protein>
<evidence type="ECO:0000313" key="12">
    <source>
        <dbReference type="EMBL" id="KAF2773344.1"/>
    </source>
</evidence>
<dbReference type="GO" id="GO:0070901">
    <property type="term" value="P:mitochondrial tRNA methylation"/>
    <property type="evidence" value="ECO:0007669"/>
    <property type="project" value="UniProtKB-ARBA"/>
</dbReference>
<feature type="binding site" evidence="10">
    <location>
        <position position="362"/>
    </location>
    <ligand>
        <name>S-adenosyl-L-methionine</name>
        <dbReference type="ChEBI" id="CHEBI:59789"/>
    </ligand>
</feature>
<dbReference type="OrthoDB" id="408788at2759"/>
<comment type="similarity">
    <text evidence="1">Belongs to the class I-like SAM-binding methyltransferase superfamily. TRM5/TYW2 family.</text>
</comment>
<reference evidence="12" key="1">
    <citation type="journal article" date="2020" name="Stud. Mycol.">
        <title>101 Dothideomycetes genomes: a test case for predicting lifestyles and emergence of pathogens.</title>
        <authorList>
            <person name="Haridas S."/>
            <person name="Albert R."/>
            <person name="Binder M."/>
            <person name="Bloem J."/>
            <person name="Labutti K."/>
            <person name="Salamov A."/>
            <person name="Andreopoulos B."/>
            <person name="Baker S."/>
            <person name="Barry K."/>
            <person name="Bills G."/>
            <person name="Bluhm B."/>
            <person name="Cannon C."/>
            <person name="Castanera R."/>
            <person name="Culley D."/>
            <person name="Daum C."/>
            <person name="Ezra D."/>
            <person name="Gonzalez J."/>
            <person name="Henrissat B."/>
            <person name="Kuo A."/>
            <person name="Liang C."/>
            <person name="Lipzen A."/>
            <person name="Lutzoni F."/>
            <person name="Magnuson J."/>
            <person name="Mondo S."/>
            <person name="Nolan M."/>
            <person name="Ohm R."/>
            <person name="Pangilinan J."/>
            <person name="Park H.-J."/>
            <person name="Ramirez L."/>
            <person name="Alfaro M."/>
            <person name="Sun H."/>
            <person name="Tritt A."/>
            <person name="Yoshinaga Y."/>
            <person name="Zwiers L.-H."/>
            <person name="Turgeon B."/>
            <person name="Goodwin S."/>
            <person name="Spatafora J."/>
            <person name="Crous P."/>
            <person name="Grigoriev I."/>
        </authorList>
    </citation>
    <scope>NUCLEOTIDE SEQUENCE</scope>
    <source>
        <strain evidence="12">CBS 116005</strain>
    </source>
</reference>
<dbReference type="EC" id="2.1.1.228" evidence="10"/>
<feature type="binding site" evidence="10">
    <location>
        <position position="244"/>
    </location>
    <ligand>
        <name>S-adenosyl-L-methionine</name>
        <dbReference type="ChEBI" id="CHEBI:59789"/>
    </ligand>
</feature>
<dbReference type="Gene3D" id="3.40.50.150">
    <property type="entry name" value="Vaccinia Virus protein VP39"/>
    <property type="match status" value="1"/>
</dbReference>
<comment type="subcellular location">
    <subcellularLocation>
        <location evidence="10">Mitochondrion matrix</location>
    </subcellularLocation>
    <subcellularLocation>
        <location evidence="10">Nucleus</location>
    </subcellularLocation>
    <subcellularLocation>
        <location evidence="10">Cytoplasm</location>
    </subcellularLocation>
    <text evidence="10">Predominantly in the mitochondria and in the nucleus.</text>
</comment>
<dbReference type="SUPFAM" id="SSF53335">
    <property type="entry name" value="S-adenosyl-L-methionine-dependent methyltransferases"/>
    <property type="match status" value="1"/>
</dbReference>
<comment type="catalytic activity">
    <reaction evidence="9 10">
        <text>guanosine(37) in tRNA + S-adenosyl-L-methionine = N(1)-methylguanosine(37) in tRNA + S-adenosyl-L-homocysteine + H(+)</text>
        <dbReference type="Rhea" id="RHEA:36899"/>
        <dbReference type="Rhea" id="RHEA-COMP:10145"/>
        <dbReference type="Rhea" id="RHEA-COMP:10147"/>
        <dbReference type="ChEBI" id="CHEBI:15378"/>
        <dbReference type="ChEBI" id="CHEBI:57856"/>
        <dbReference type="ChEBI" id="CHEBI:59789"/>
        <dbReference type="ChEBI" id="CHEBI:73542"/>
        <dbReference type="ChEBI" id="CHEBI:74269"/>
        <dbReference type="EC" id="2.1.1.228"/>
    </reaction>
</comment>
<dbReference type="InterPro" id="IPR030382">
    <property type="entry name" value="MeTrfase_TRM5/TYW2"/>
</dbReference>
<evidence type="ECO:0000256" key="7">
    <source>
        <dbReference type="ARBA" id="ARBA00023128"/>
    </source>
</evidence>
<comment type="similarity">
    <text evidence="10">Belongs to the TRM5 / TYW2 family.</text>
</comment>
<keyword evidence="5 10" id="KW-0949">S-adenosyl-L-methionine</keyword>
<dbReference type="PANTHER" id="PTHR23245">
    <property type="entry name" value="TRNA METHYLTRANSFERASE"/>
    <property type="match status" value="1"/>
</dbReference>
<feature type="domain" description="SAM-dependent methyltransferase TRM5/TYW2-type" evidence="11">
    <location>
        <begin position="153"/>
        <end position="459"/>
    </location>
</feature>
<dbReference type="PANTHER" id="PTHR23245:SF36">
    <property type="entry name" value="TRNA (GUANINE(37)-N1)-METHYLTRANSFERASE"/>
    <property type="match status" value="1"/>
</dbReference>
<evidence type="ECO:0000256" key="5">
    <source>
        <dbReference type="ARBA" id="ARBA00022691"/>
    </source>
</evidence>
<evidence type="ECO:0000313" key="13">
    <source>
        <dbReference type="Proteomes" id="UP000799436"/>
    </source>
</evidence>
<comment type="subunit">
    <text evidence="10">Monomer.</text>
</comment>
<feature type="binding site" evidence="10">
    <location>
        <begin position="282"/>
        <end position="283"/>
    </location>
    <ligand>
        <name>S-adenosyl-L-methionine</name>
        <dbReference type="ChEBI" id="CHEBI:59789"/>
    </ligand>
</feature>
<sequence length="489" mass="55214">MAHEMFRPPIHRGMRVLDRSNFSKILPLTAARVFDNKDISRIRSQLEKSKDVLQQDRLANVHPDPDPELARKGRRCILLRPELANASPTEHHVNGDATSIPWPHSPTVTELVEEELISVIPYDLKLDYDYWTYHDVMSSILPEDDQGEIPSGYNGVGHVAHLNLRDEYLKYKHLIAEILLDKNKGMKTVINKIDDVGEADEFRTFKYEVLAGPDDMNVTVSEEDCTFKFDYSKVYWNSKLNTEHRRLVNMFEPGSVVCDVMAGIGPFAVPAGKKGVFVWANDLNPDSYTSLEDAIKRNKVSDYVRPSNEDGRTFIRTATAKLVKTAHNVHITTKPSKKDPSAKPQLVRTITQPKTFNHFVMNLPATAITFLPSFIGLYTPTIRQTLPPNYPLPILHTYCFSTKSDDNVLESQKICDVISKLLDCEMKPGDIEDGGVAIHDVRDVAPKKRMFCASFRLPRCVAEREVEGWRAEIAAWAPGALMRAVGADD</sequence>
<dbReference type="PROSITE" id="PS51684">
    <property type="entry name" value="SAM_MT_TRM5_TYW2"/>
    <property type="match status" value="1"/>
</dbReference>
<dbReference type="InterPro" id="IPR056743">
    <property type="entry name" value="TRM5-TYW2-like_MTfase"/>
</dbReference>
<dbReference type="InterPro" id="IPR029063">
    <property type="entry name" value="SAM-dependent_MTases_sf"/>
</dbReference>
<evidence type="ECO:0000256" key="2">
    <source>
        <dbReference type="ARBA" id="ARBA00022490"/>
    </source>
</evidence>
<keyword evidence="7 10" id="KW-0496">Mitochondrion</keyword>
<evidence type="ECO:0000256" key="3">
    <source>
        <dbReference type="ARBA" id="ARBA00022603"/>
    </source>
</evidence>
<organism evidence="12 13">
    <name type="scientific">Teratosphaeria nubilosa</name>
    <dbReference type="NCBI Taxonomy" id="161662"/>
    <lineage>
        <taxon>Eukaryota</taxon>
        <taxon>Fungi</taxon>
        <taxon>Dikarya</taxon>
        <taxon>Ascomycota</taxon>
        <taxon>Pezizomycotina</taxon>
        <taxon>Dothideomycetes</taxon>
        <taxon>Dothideomycetidae</taxon>
        <taxon>Mycosphaerellales</taxon>
        <taxon>Teratosphaeriaceae</taxon>
        <taxon>Teratosphaeria</taxon>
    </lineage>
</organism>
<evidence type="ECO:0000256" key="4">
    <source>
        <dbReference type="ARBA" id="ARBA00022679"/>
    </source>
</evidence>